<feature type="region of interest" description="Disordered" evidence="1">
    <location>
        <begin position="1"/>
        <end position="51"/>
    </location>
</feature>
<feature type="transmembrane region" description="Helical" evidence="2">
    <location>
        <begin position="257"/>
        <end position="279"/>
    </location>
</feature>
<name>A0A6A6DK79_9PEZI</name>
<evidence type="ECO:0000259" key="3">
    <source>
        <dbReference type="Pfam" id="PF07950"/>
    </source>
</evidence>
<dbReference type="InterPro" id="IPR039960">
    <property type="entry name" value="MCP1"/>
</dbReference>
<feature type="transmembrane region" description="Helical" evidence="2">
    <location>
        <begin position="200"/>
        <end position="225"/>
    </location>
</feature>
<protein>
    <recommendedName>
        <fullName evidence="3">Mitochondrial adapter protein MCP1 transmembrane domain-containing protein</fullName>
    </recommendedName>
</protein>
<keyword evidence="2" id="KW-0812">Transmembrane</keyword>
<dbReference type="GO" id="GO:0007005">
    <property type="term" value="P:mitochondrion organization"/>
    <property type="evidence" value="ECO:0007669"/>
    <property type="project" value="TreeGrafter"/>
</dbReference>
<sequence length="307" mass="34099">MDDDSPPMPDAGENVMGLTEVEPSPVDETPVEFEKDYFPSSSSSSPPGTSTLGLANHGPAYYLLRVQRYSSYAFTVFASFHIANTSVIPLLTKSVFESNRYLLLTRPYYQSALTEPLLVGLPLIAHVSSGIALRLYRRRQALRRYGAETHRDRKNIPWPALSGTGALGYALIPLAGFHVLTTRIYPLYMHGDSSLINLSYIGHGFSLHPLISFAGFTALVGVGAWHITWGWAKWLQLSPTQVTDTDSRRHLVKKRRWYVINAVSALVAGLWLAGGLGIIGRDGKTEGWIGREFDELYNSMPLLRSWS</sequence>
<dbReference type="PANTHER" id="PTHR38409">
    <property type="entry name" value="MDM10-COMPLEMENTING PROTEIN 1"/>
    <property type="match status" value="1"/>
</dbReference>
<dbReference type="GO" id="GO:0055088">
    <property type="term" value="P:lipid homeostasis"/>
    <property type="evidence" value="ECO:0007669"/>
    <property type="project" value="InterPro"/>
</dbReference>
<evidence type="ECO:0000313" key="5">
    <source>
        <dbReference type="Proteomes" id="UP000800200"/>
    </source>
</evidence>
<dbReference type="PANTHER" id="PTHR38409:SF1">
    <property type="entry name" value="MITOCHONDRIAL ADAPTER PROTEIN MCP1"/>
    <property type="match status" value="1"/>
</dbReference>
<feature type="transmembrane region" description="Helical" evidence="2">
    <location>
        <begin position="72"/>
        <end position="96"/>
    </location>
</feature>
<dbReference type="GO" id="GO:0005741">
    <property type="term" value="C:mitochondrial outer membrane"/>
    <property type="evidence" value="ECO:0007669"/>
    <property type="project" value="TreeGrafter"/>
</dbReference>
<proteinExistence type="predicted"/>
<dbReference type="EMBL" id="ML994672">
    <property type="protein sequence ID" value="KAF2178832.1"/>
    <property type="molecule type" value="Genomic_DNA"/>
</dbReference>
<feature type="domain" description="Mitochondrial adapter protein MCP1 transmembrane" evidence="3">
    <location>
        <begin position="173"/>
        <end position="283"/>
    </location>
</feature>
<dbReference type="AlphaFoldDB" id="A0A6A6DK79"/>
<evidence type="ECO:0000313" key="4">
    <source>
        <dbReference type="EMBL" id="KAF2178832.1"/>
    </source>
</evidence>
<accession>A0A6A6DK79</accession>
<dbReference type="Pfam" id="PF07950">
    <property type="entry name" value="MCP1_TM"/>
    <property type="match status" value="1"/>
</dbReference>
<reference evidence="4" key="1">
    <citation type="journal article" date="2020" name="Stud. Mycol.">
        <title>101 Dothideomycetes genomes: a test case for predicting lifestyles and emergence of pathogens.</title>
        <authorList>
            <person name="Haridas S."/>
            <person name="Albert R."/>
            <person name="Binder M."/>
            <person name="Bloem J."/>
            <person name="Labutti K."/>
            <person name="Salamov A."/>
            <person name="Andreopoulos B."/>
            <person name="Baker S."/>
            <person name="Barry K."/>
            <person name="Bills G."/>
            <person name="Bluhm B."/>
            <person name="Cannon C."/>
            <person name="Castanera R."/>
            <person name="Culley D."/>
            <person name="Daum C."/>
            <person name="Ezra D."/>
            <person name="Gonzalez J."/>
            <person name="Henrissat B."/>
            <person name="Kuo A."/>
            <person name="Liang C."/>
            <person name="Lipzen A."/>
            <person name="Lutzoni F."/>
            <person name="Magnuson J."/>
            <person name="Mondo S."/>
            <person name="Nolan M."/>
            <person name="Ohm R."/>
            <person name="Pangilinan J."/>
            <person name="Park H.-J."/>
            <person name="Ramirez L."/>
            <person name="Alfaro M."/>
            <person name="Sun H."/>
            <person name="Tritt A."/>
            <person name="Yoshinaga Y."/>
            <person name="Zwiers L.-H."/>
            <person name="Turgeon B."/>
            <person name="Goodwin S."/>
            <person name="Spatafora J."/>
            <person name="Crous P."/>
            <person name="Grigoriev I."/>
        </authorList>
    </citation>
    <scope>NUCLEOTIDE SEQUENCE</scope>
    <source>
        <strain evidence="4">CBS 207.26</strain>
    </source>
</reference>
<organism evidence="4 5">
    <name type="scientific">Zopfia rhizophila CBS 207.26</name>
    <dbReference type="NCBI Taxonomy" id="1314779"/>
    <lineage>
        <taxon>Eukaryota</taxon>
        <taxon>Fungi</taxon>
        <taxon>Dikarya</taxon>
        <taxon>Ascomycota</taxon>
        <taxon>Pezizomycotina</taxon>
        <taxon>Dothideomycetes</taxon>
        <taxon>Dothideomycetes incertae sedis</taxon>
        <taxon>Zopfiaceae</taxon>
        <taxon>Zopfia</taxon>
    </lineage>
</organism>
<feature type="transmembrane region" description="Helical" evidence="2">
    <location>
        <begin position="156"/>
        <end position="180"/>
    </location>
</feature>
<dbReference type="InterPro" id="IPR012472">
    <property type="entry name" value="MCP1_TM"/>
</dbReference>
<feature type="compositionally biased region" description="Low complexity" evidence="1">
    <location>
        <begin position="40"/>
        <end position="51"/>
    </location>
</feature>
<keyword evidence="2" id="KW-1133">Transmembrane helix</keyword>
<dbReference type="OrthoDB" id="10259513at2759"/>
<keyword evidence="2" id="KW-0472">Membrane</keyword>
<evidence type="ECO:0000256" key="1">
    <source>
        <dbReference type="SAM" id="MobiDB-lite"/>
    </source>
</evidence>
<gene>
    <name evidence="4" type="ORF">K469DRAFT_642057</name>
</gene>
<dbReference type="Proteomes" id="UP000800200">
    <property type="component" value="Unassembled WGS sequence"/>
</dbReference>
<evidence type="ECO:0000256" key="2">
    <source>
        <dbReference type="SAM" id="Phobius"/>
    </source>
</evidence>
<feature type="transmembrane region" description="Helical" evidence="2">
    <location>
        <begin position="116"/>
        <end position="136"/>
    </location>
</feature>
<keyword evidence="5" id="KW-1185">Reference proteome</keyword>